<keyword evidence="3" id="KW-0067">ATP-binding</keyword>
<dbReference type="InterPro" id="IPR027417">
    <property type="entry name" value="P-loop_NTPase"/>
</dbReference>
<sequence>ALRGFSGTILFVSHDRLFMDELATHVFEVRDHALRVYPGNYEDYLRHGENLRQQEKQAPLETRKEIQKKSPAGNLSSAPTPVMTSLSALPQEEKPFAASPVKRVNPIKKRQMEERCAELEENIPRLEAAMQTAEQGMAILSLPSRPRRCSANSTSCARIMRRRWPNGNLWRCNWKNRPHSLRIHRRVCDDT</sequence>
<proteinExistence type="predicted"/>
<name>T1BZS0_9ZZZZ</name>
<reference evidence="3" key="2">
    <citation type="journal article" date="2014" name="ISME J.">
        <title>Microbial stratification in low pH oxic and suboxic macroscopic growths along an acid mine drainage.</title>
        <authorList>
            <person name="Mendez-Garcia C."/>
            <person name="Mesa V."/>
            <person name="Sprenger R.R."/>
            <person name="Richter M."/>
            <person name="Diez M.S."/>
            <person name="Solano J."/>
            <person name="Bargiela R."/>
            <person name="Golyshina O.V."/>
            <person name="Manteca A."/>
            <person name="Ramos J.L."/>
            <person name="Gallego J.R."/>
            <person name="Llorente I."/>
            <person name="Martins Dos Santos V.A."/>
            <person name="Jensen O.N."/>
            <person name="Pelaez A.I."/>
            <person name="Sanchez J."/>
            <person name="Ferrer M."/>
        </authorList>
    </citation>
    <scope>NUCLEOTIDE SEQUENCE</scope>
</reference>
<feature type="compositionally biased region" description="Polar residues" evidence="2">
    <location>
        <begin position="73"/>
        <end position="82"/>
    </location>
</feature>
<evidence type="ECO:0000256" key="2">
    <source>
        <dbReference type="SAM" id="MobiDB-lite"/>
    </source>
</evidence>
<feature type="non-terminal residue" evidence="3">
    <location>
        <position position="191"/>
    </location>
</feature>
<keyword evidence="1" id="KW-0175">Coiled coil</keyword>
<dbReference type="EMBL" id="AUZY01005336">
    <property type="protein sequence ID" value="EQD59435.1"/>
    <property type="molecule type" value="Genomic_DNA"/>
</dbReference>
<keyword evidence="3" id="KW-0547">Nucleotide-binding</keyword>
<organism evidence="3">
    <name type="scientific">mine drainage metagenome</name>
    <dbReference type="NCBI Taxonomy" id="410659"/>
    <lineage>
        <taxon>unclassified sequences</taxon>
        <taxon>metagenomes</taxon>
        <taxon>ecological metagenomes</taxon>
    </lineage>
</organism>
<gene>
    <name evidence="3" type="ORF">B1B_08214</name>
</gene>
<dbReference type="Gene3D" id="3.40.50.300">
    <property type="entry name" value="P-loop containing nucleotide triphosphate hydrolases"/>
    <property type="match status" value="1"/>
</dbReference>
<accession>T1BZS0</accession>
<reference evidence="3" key="1">
    <citation type="submission" date="2013-08" db="EMBL/GenBank/DDBJ databases">
        <authorList>
            <person name="Mendez C."/>
            <person name="Richter M."/>
            <person name="Ferrer M."/>
            <person name="Sanchez J."/>
        </authorList>
    </citation>
    <scope>NUCLEOTIDE SEQUENCE</scope>
</reference>
<dbReference type="PANTHER" id="PTHR42855:SF1">
    <property type="entry name" value="ABC TRANSPORTER DOMAIN-CONTAINING PROTEIN"/>
    <property type="match status" value="1"/>
</dbReference>
<comment type="caution">
    <text evidence="3">The sequence shown here is derived from an EMBL/GenBank/DDBJ whole genome shotgun (WGS) entry which is preliminary data.</text>
</comment>
<evidence type="ECO:0000256" key="1">
    <source>
        <dbReference type="SAM" id="Coils"/>
    </source>
</evidence>
<dbReference type="InterPro" id="IPR051309">
    <property type="entry name" value="ABCF_ATPase"/>
</dbReference>
<protein>
    <submittedName>
        <fullName evidence="3">ABC transporter, ATP-binding protein</fullName>
    </submittedName>
</protein>
<feature type="region of interest" description="Disordered" evidence="2">
    <location>
        <begin position="55"/>
        <end position="82"/>
    </location>
</feature>
<evidence type="ECO:0000313" key="3">
    <source>
        <dbReference type="EMBL" id="EQD59435.1"/>
    </source>
</evidence>
<dbReference type="PANTHER" id="PTHR42855">
    <property type="entry name" value="ABC TRANSPORTER ATP-BINDING SUBUNIT"/>
    <property type="match status" value="1"/>
</dbReference>
<feature type="coiled-coil region" evidence="1">
    <location>
        <begin position="109"/>
        <end position="136"/>
    </location>
</feature>
<dbReference type="GO" id="GO:0005524">
    <property type="term" value="F:ATP binding"/>
    <property type="evidence" value="ECO:0007669"/>
    <property type="project" value="UniProtKB-KW"/>
</dbReference>
<dbReference type="AlphaFoldDB" id="T1BZS0"/>
<feature type="non-terminal residue" evidence="3">
    <location>
        <position position="1"/>
    </location>
</feature>